<dbReference type="FunCoup" id="A0A7J7BV87">
    <property type="interactions" value="906"/>
</dbReference>
<feature type="region of interest" description="Disordered" evidence="1">
    <location>
        <begin position="539"/>
        <end position="559"/>
    </location>
</feature>
<feature type="region of interest" description="Disordered" evidence="1">
    <location>
        <begin position="242"/>
        <end position="279"/>
    </location>
</feature>
<feature type="compositionally biased region" description="Low complexity" evidence="1">
    <location>
        <begin position="1364"/>
        <end position="1373"/>
    </location>
</feature>
<feature type="compositionally biased region" description="Basic and acidic residues" evidence="1">
    <location>
        <begin position="459"/>
        <end position="469"/>
    </location>
</feature>
<dbReference type="EMBL" id="JAAARO010000023">
    <property type="protein sequence ID" value="KAF5725764.1"/>
    <property type="molecule type" value="Genomic_DNA"/>
</dbReference>
<feature type="region of interest" description="Disordered" evidence="1">
    <location>
        <begin position="303"/>
        <end position="381"/>
    </location>
</feature>
<feature type="compositionally biased region" description="Acidic residues" evidence="1">
    <location>
        <begin position="330"/>
        <end position="347"/>
    </location>
</feature>
<feature type="compositionally biased region" description="Basic and acidic residues" evidence="1">
    <location>
        <begin position="348"/>
        <end position="368"/>
    </location>
</feature>
<feature type="region of interest" description="Disordered" evidence="1">
    <location>
        <begin position="817"/>
        <end position="849"/>
    </location>
</feature>
<feature type="compositionally biased region" description="Low complexity" evidence="1">
    <location>
        <begin position="269"/>
        <end position="279"/>
    </location>
</feature>
<organism evidence="2 3">
    <name type="scientific">Tripterygium wilfordii</name>
    <name type="common">Thunder God vine</name>
    <dbReference type="NCBI Taxonomy" id="458696"/>
    <lineage>
        <taxon>Eukaryota</taxon>
        <taxon>Viridiplantae</taxon>
        <taxon>Streptophyta</taxon>
        <taxon>Embryophyta</taxon>
        <taxon>Tracheophyta</taxon>
        <taxon>Spermatophyta</taxon>
        <taxon>Magnoliopsida</taxon>
        <taxon>eudicotyledons</taxon>
        <taxon>Gunneridae</taxon>
        <taxon>Pentapetalae</taxon>
        <taxon>rosids</taxon>
        <taxon>fabids</taxon>
        <taxon>Celastrales</taxon>
        <taxon>Celastraceae</taxon>
        <taxon>Tripterygium</taxon>
    </lineage>
</organism>
<dbReference type="Proteomes" id="UP000593562">
    <property type="component" value="Unassembled WGS sequence"/>
</dbReference>
<evidence type="ECO:0000313" key="2">
    <source>
        <dbReference type="EMBL" id="KAF5725764.1"/>
    </source>
</evidence>
<dbReference type="PANTHER" id="PTHR33870">
    <property type="entry name" value="CARDIOMYOPATHY-ASSOCIATED PROTEIN"/>
    <property type="match status" value="1"/>
</dbReference>
<name>A0A7J7BV87_TRIWF</name>
<protein>
    <submittedName>
        <fullName evidence="2">Uncharacterized protein</fullName>
    </submittedName>
</protein>
<feature type="compositionally biased region" description="Polar residues" evidence="1">
    <location>
        <begin position="539"/>
        <end position="551"/>
    </location>
</feature>
<feature type="compositionally biased region" description="Basic and acidic residues" evidence="1">
    <location>
        <begin position="1352"/>
        <end position="1362"/>
    </location>
</feature>
<feature type="compositionally biased region" description="Acidic residues" evidence="1">
    <location>
        <begin position="250"/>
        <end position="268"/>
    </location>
</feature>
<feature type="compositionally biased region" description="Basic and acidic residues" evidence="1">
    <location>
        <begin position="817"/>
        <end position="835"/>
    </location>
</feature>
<feature type="compositionally biased region" description="Basic and acidic residues" evidence="1">
    <location>
        <begin position="303"/>
        <end position="329"/>
    </location>
</feature>
<dbReference type="PANTHER" id="PTHR33870:SF4">
    <property type="entry name" value="CARDIOMYOPATHY-ASSOCIATED PROTEIN"/>
    <property type="match status" value="1"/>
</dbReference>
<dbReference type="InParanoid" id="A0A7J7BV87"/>
<gene>
    <name evidence="2" type="ORF">HS088_TW23G00493</name>
</gene>
<proteinExistence type="predicted"/>
<accession>A0A7J7BV87</accession>
<feature type="region of interest" description="Disordered" evidence="1">
    <location>
        <begin position="1331"/>
        <end position="1373"/>
    </location>
</feature>
<reference evidence="2 3" key="1">
    <citation type="journal article" date="2020" name="Nat. Commun.">
        <title>Genome of Tripterygium wilfordii and identification of cytochrome P450 involved in triptolide biosynthesis.</title>
        <authorList>
            <person name="Tu L."/>
            <person name="Su P."/>
            <person name="Zhang Z."/>
            <person name="Gao L."/>
            <person name="Wang J."/>
            <person name="Hu T."/>
            <person name="Zhou J."/>
            <person name="Zhang Y."/>
            <person name="Zhao Y."/>
            <person name="Liu Y."/>
            <person name="Song Y."/>
            <person name="Tong Y."/>
            <person name="Lu Y."/>
            <person name="Yang J."/>
            <person name="Xu C."/>
            <person name="Jia M."/>
            <person name="Peters R.J."/>
            <person name="Huang L."/>
            <person name="Gao W."/>
        </authorList>
    </citation>
    <scope>NUCLEOTIDE SEQUENCE [LARGE SCALE GENOMIC DNA]</scope>
    <source>
        <strain evidence="3">cv. XIE 37</strain>
        <tissue evidence="2">Leaf</tissue>
    </source>
</reference>
<feature type="region of interest" description="Disordered" evidence="1">
    <location>
        <begin position="438"/>
        <end position="469"/>
    </location>
</feature>
<evidence type="ECO:0000313" key="3">
    <source>
        <dbReference type="Proteomes" id="UP000593562"/>
    </source>
</evidence>
<evidence type="ECO:0000256" key="1">
    <source>
        <dbReference type="SAM" id="MobiDB-lite"/>
    </source>
</evidence>
<keyword evidence="3" id="KW-1185">Reference proteome</keyword>
<comment type="caution">
    <text evidence="2">The sequence shown here is derived from an EMBL/GenBank/DDBJ whole genome shotgun (WGS) entry which is preliminary data.</text>
</comment>
<sequence>MGVLMEIGVRMRRFLVISMRRSYKSVCNHPFLAGVVCFLLFLYRSFPFLFSLLVSATPVVVCTAVLLGTLLSFGQSNIPEIEEEEDDEKVSHDIASLKAGVIGEDSLVSRDESLVVERFSGEQGDIIEKSDEETSPLDNRLDKVEEEDGSVDYNLLINKGSREIQLEMPATKEVEGEFSDLLNNRGTQLEAQMVVSMLTDREDLEHHYSLTANIKDENIRIDDDRFIGESSAACMEYQWDSSLKPTKNDNEEDTNYDDEEDDDDDESGSDGAESSSPDASMADIISLLDELHPLLDEEAAARAHLSHDGSDAASERSHKSDESGEKSEDMENQAEEDDGEEEEEEAAQESKEDGSKYAIKWTEDDQKNLTDLGTSELERNQRLEKLIARRRARKNLRVMAEKNLIDLDSDDLPLSIPPIATTRRNPFDIPYDSYDNVPGSAPSILLPRRNPFDLPYDSGEEKPDLKEDSFQQEFTSMQPREAIFRRHESFSVGPSVLCDTRQERQDFKWRPYFVPERFATDGVGYPSFQRQLSEISESKISSVPDTESVSSAMEDEGKKNNENYFPQEIVAISNIDHASVQVEHGSESSEVDSVDIDQIEGLDVLHDVEEITLGDVEGHHELGSILSEAERLDTSIGELLSRHVVDLSIPEAGAPAIPMDVDTSESHLKTEPIEEECRSRSSLSSLSEVDERISDVREEGSTGLNQACNHTGESGISRQLSLEEPKFHFISGVMDENHYREPVYDSSPPAVDKFHSFSSISSDMQAEISEMGSPPVLVESAEGHNKLHVESTQTGTSGHEEVLVTSAQVHLMEANESRSSEVSEVHEHDVKKDESSGVNTNCDNGEETMVPESGVDHVIVDSGSSSDGSEDEFINAKENNYSYEQDQVNSSSLQEGILIGVNPGVGENLYSTTSSNHLTSVDLTMFSPHEQLPSLMVERVSVDLNVPSCEAAAAEEHAEAKETLHREGEQVRSSCSSDNEVIDEATMHKDENVQPHLDKYLSPSYDSQIHVEGHQDAGQKVDVLASSYMQMPSDKLNLSASEESEHVMSAVQEHLPSSNSDAKIHSGLDEDTDLILPSYSNHLNMLPGENPVGELEKQPWSDKSVVDPLIDVHDQLPVVQEQYKVPLDSPREGDAINNENVRELHDPVDEVSKNATSMISNSTSVPSGSSSDQPSAGVVDLEDKIMDNIVYEDGGHVSEDLHYSMKEFGHPKEQNIAGEADDLRDIDEGFLSELDRVGDFRVEEVDPRYACQELPVHELRLTEDIDLAFKAISVEDIDAAIKHVSESNIEGMPKLLSSKEGSAEEGNELGHYQQIESTGIESDVQEINVLASSETKHELDGTCGTSSLSIPDIRDEKDEPEKASSSLSSSDSD</sequence>